<dbReference type="PANTHER" id="PTHR45947">
    <property type="entry name" value="SULFOQUINOVOSYL TRANSFERASE SQD2"/>
    <property type="match status" value="1"/>
</dbReference>
<protein>
    <submittedName>
        <fullName evidence="3">Glycosyltransferase family 4 protein</fullName>
    </submittedName>
</protein>
<name>A0AAW6U3D5_9MOLU</name>
<dbReference type="Gene3D" id="3.40.50.2000">
    <property type="entry name" value="Glycogen Phosphorylase B"/>
    <property type="match status" value="2"/>
</dbReference>
<evidence type="ECO:0000313" key="4">
    <source>
        <dbReference type="Proteomes" id="UP001431532"/>
    </source>
</evidence>
<accession>A0AAW6U3D5</accession>
<evidence type="ECO:0000259" key="2">
    <source>
        <dbReference type="Pfam" id="PF13477"/>
    </source>
</evidence>
<dbReference type="PANTHER" id="PTHR45947:SF3">
    <property type="entry name" value="SULFOQUINOVOSYL TRANSFERASE SQD2"/>
    <property type="match status" value="1"/>
</dbReference>
<proteinExistence type="predicted"/>
<dbReference type="AlphaFoldDB" id="A0AAW6U3D5"/>
<feature type="domain" description="Glycosyltransferase subfamily 4-like N-terminal" evidence="2">
    <location>
        <begin position="46"/>
        <end position="160"/>
    </location>
</feature>
<dbReference type="InterPro" id="IPR028098">
    <property type="entry name" value="Glyco_trans_4-like_N"/>
</dbReference>
<dbReference type="GO" id="GO:0016757">
    <property type="term" value="F:glycosyltransferase activity"/>
    <property type="evidence" value="ECO:0007669"/>
    <property type="project" value="InterPro"/>
</dbReference>
<keyword evidence="4" id="KW-1185">Reference proteome</keyword>
<reference evidence="3" key="1">
    <citation type="submission" date="2023-05" db="EMBL/GenBank/DDBJ databases">
        <title>Mariniplasma microaerophilum sp. nov., a novel anaerobic mollicute isolated from terrestrial mud volcano, Taman Peninsula, Russia.</title>
        <authorList>
            <person name="Khomyakova M.A."/>
            <person name="Merkel A.Y."/>
            <person name="Slobodkin A.I."/>
        </authorList>
    </citation>
    <scope>NUCLEOTIDE SEQUENCE</scope>
    <source>
        <strain evidence="3">M4Ah</strain>
    </source>
</reference>
<dbReference type="Proteomes" id="UP001431532">
    <property type="component" value="Unassembled WGS sequence"/>
</dbReference>
<dbReference type="Pfam" id="PF00534">
    <property type="entry name" value="Glycos_transf_1"/>
    <property type="match status" value="1"/>
</dbReference>
<sequence length="383" mass="43738">MKKALMLASVASMIDLFNRDNLDILTSLGFHVDVACNFDNGSITSQEKVDTFKRELIDSDYQVHNLPIPRSITKLKKIYQSYKIVNKLCQTNNYEIVHCHSPIGGFIARLACKKARKKGTKVIYTAHGFHFYKGAPIKNWIIYYTIEKMLSKFTDTIITMNIEDYQNAKRFSTKNTIYIPGIGIDVDLIKNTVINKSSKRKQLGLTDEDFVFISIGQLSVRKNHEVIIKALSLVTNDSIKLIICGLGELESYLQKLVNDLGLKKRVIFTGYRSDVYELLHMSDAFIFPSLQEGLPVSLMEAMAVGLPVVCSRIRGNIDLIQDGINGLLMNPKDIEATSKNINLIYKDKIIRQKMSENNIKIINNYDKNIIRFEMLKLYKQYNL</sequence>
<organism evidence="3 4">
    <name type="scientific">Peloplasma aerotolerans</name>
    <dbReference type="NCBI Taxonomy" id="3044389"/>
    <lineage>
        <taxon>Bacteria</taxon>
        <taxon>Bacillati</taxon>
        <taxon>Mycoplasmatota</taxon>
        <taxon>Mollicutes</taxon>
        <taxon>Acholeplasmatales</taxon>
        <taxon>Acholeplasmataceae</taxon>
        <taxon>Peloplasma</taxon>
    </lineage>
</organism>
<dbReference type="EMBL" id="JASCXW010000004">
    <property type="protein sequence ID" value="MDI6452377.1"/>
    <property type="molecule type" value="Genomic_DNA"/>
</dbReference>
<dbReference type="CDD" id="cd03808">
    <property type="entry name" value="GT4_CapM-like"/>
    <property type="match status" value="1"/>
</dbReference>
<evidence type="ECO:0000259" key="1">
    <source>
        <dbReference type="Pfam" id="PF00534"/>
    </source>
</evidence>
<dbReference type="RefSeq" id="WP_282838792.1">
    <property type="nucleotide sequence ID" value="NZ_JASCXW010000004.1"/>
</dbReference>
<comment type="caution">
    <text evidence="3">The sequence shown here is derived from an EMBL/GenBank/DDBJ whole genome shotgun (WGS) entry which is preliminary data.</text>
</comment>
<dbReference type="Pfam" id="PF13477">
    <property type="entry name" value="Glyco_trans_4_2"/>
    <property type="match status" value="1"/>
</dbReference>
<dbReference type="SUPFAM" id="SSF53756">
    <property type="entry name" value="UDP-Glycosyltransferase/glycogen phosphorylase"/>
    <property type="match status" value="1"/>
</dbReference>
<dbReference type="InterPro" id="IPR050194">
    <property type="entry name" value="Glycosyltransferase_grp1"/>
</dbReference>
<gene>
    <name evidence="3" type="ORF">QJ521_02265</name>
</gene>
<feature type="domain" description="Glycosyl transferase family 1" evidence="1">
    <location>
        <begin position="197"/>
        <end position="360"/>
    </location>
</feature>
<evidence type="ECO:0000313" key="3">
    <source>
        <dbReference type="EMBL" id="MDI6452377.1"/>
    </source>
</evidence>
<dbReference type="InterPro" id="IPR001296">
    <property type="entry name" value="Glyco_trans_1"/>
</dbReference>